<comment type="subcellular location">
    <subcellularLocation>
        <location evidence="1">Mitochondrion</location>
    </subcellularLocation>
</comment>
<keyword evidence="4" id="KW-0963">Cytoplasm</keyword>
<evidence type="ECO:0000256" key="1">
    <source>
        <dbReference type="ARBA" id="ARBA00004173"/>
    </source>
</evidence>
<dbReference type="InterPro" id="IPR004143">
    <property type="entry name" value="BPL_LPL_catalytic"/>
</dbReference>
<reference evidence="8" key="1">
    <citation type="submission" date="2018-06" db="EMBL/GenBank/DDBJ databases">
        <authorList>
            <person name="Zhirakovskaya E."/>
        </authorList>
    </citation>
    <scope>NUCLEOTIDE SEQUENCE</scope>
</reference>
<evidence type="ECO:0000256" key="5">
    <source>
        <dbReference type="ARBA" id="ARBA00022679"/>
    </source>
</evidence>
<dbReference type="Pfam" id="PF21948">
    <property type="entry name" value="LplA-B_cat"/>
    <property type="match status" value="1"/>
</dbReference>
<dbReference type="EMBL" id="UOET01000433">
    <property type="protein sequence ID" value="VAW29824.1"/>
    <property type="molecule type" value="Genomic_DNA"/>
</dbReference>
<dbReference type="GO" id="GO:0009249">
    <property type="term" value="P:protein lipoylation"/>
    <property type="evidence" value="ECO:0007669"/>
    <property type="project" value="InterPro"/>
</dbReference>
<evidence type="ECO:0000256" key="3">
    <source>
        <dbReference type="ARBA" id="ARBA00012334"/>
    </source>
</evidence>
<proteinExistence type="inferred from homology"/>
<dbReference type="GO" id="GO:0005739">
    <property type="term" value="C:mitochondrion"/>
    <property type="evidence" value="ECO:0007669"/>
    <property type="project" value="UniProtKB-SubCell"/>
</dbReference>
<name>A0A3B0VDA6_9ZZZZ</name>
<evidence type="ECO:0000256" key="4">
    <source>
        <dbReference type="ARBA" id="ARBA00022490"/>
    </source>
</evidence>
<dbReference type="InterPro" id="IPR045864">
    <property type="entry name" value="aa-tRNA-synth_II/BPL/LPL"/>
</dbReference>
<dbReference type="UniPathway" id="UPA00538">
    <property type="reaction ID" value="UER00592"/>
</dbReference>
<dbReference type="InterPro" id="IPR000544">
    <property type="entry name" value="Octanoyltransferase"/>
</dbReference>
<dbReference type="FunFam" id="3.30.930.10:FF:000035">
    <property type="entry name" value="Putative lipoyltransferase 2, mitochondrial"/>
    <property type="match status" value="1"/>
</dbReference>
<dbReference type="SUPFAM" id="SSF55681">
    <property type="entry name" value="Class II aaRS and biotin synthetases"/>
    <property type="match status" value="1"/>
</dbReference>
<keyword evidence="5 8" id="KW-0808">Transferase</keyword>
<comment type="pathway">
    <text evidence="2">Protein modification; protein lipoylation via endogenous pathway; protein N(6)-(lipoyl)lysine from octanoyl-[acyl-carrier-protein]: step 1/2.</text>
</comment>
<dbReference type="InterPro" id="IPR020605">
    <property type="entry name" value="Octanoyltransferase_CS"/>
</dbReference>
<evidence type="ECO:0000259" key="7">
    <source>
        <dbReference type="PROSITE" id="PS51733"/>
    </source>
</evidence>
<accession>A0A3B0VDA6</accession>
<dbReference type="PROSITE" id="PS51733">
    <property type="entry name" value="BPL_LPL_CATALYTIC"/>
    <property type="match status" value="1"/>
</dbReference>
<dbReference type="NCBIfam" id="NF010925">
    <property type="entry name" value="PRK14345.1"/>
    <property type="match status" value="1"/>
</dbReference>
<dbReference type="Gene3D" id="3.30.930.10">
    <property type="entry name" value="Bira Bifunctional Protein, Domain 2"/>
    <property type="match status" value="1"/>
</dbReference>
<dbReference type="PROSITE" id="PS01313">
    <property type="entry name" value="LIPB"/>
    <property type="match status" value="1"/>
</dbReference>
<dbReference type="PANTHER" id="PTHR10993:SF12">
    <property type="entry name" value="OCTANOYLTRANSFERASE"/>
    <property type="match status" value="1"/>
</dbReference>
<dbReference type="PANTHER" id="PTHR10993">
    <property type="entry name" value="OCTANOYLTRANSFERASE"/>
    <property type="match status" value="1"/>
</dbReference>
<keyword evidence="6 8" id="KW-0012">Acyltransferase</keyword>
<evidence type="ECO:0000256" key="6">
    <source>
        <dbReference type="ARBA" id="ARBA00023315"/>
    </source>
</evidence>
<dbReference type="EC" id="2.3.1.181" evidence="3"/>
<protein>
    <recommendedName>
        <fullName evidence="3">lipoyl(octanoyl) transferase</fullName>
        <ecNumber evidence="3">2.3.1.181</ecNumber>
    </recommendedName>
</protein>
<dbReference type="CDD" id="cd16444">
    <property type="entry name" value="LipB"/>
    <property type="match status" value="1"/>
</dbReference>
<dbReference type="NCBIfam" id="TIGR00214">
    <property type="entry name" value="lipB"/>
    <property type="match status" value="1"/>
</dbReference>
<evidence type="ECO:0000256" key="2">
    <source>
        <dbReference type="ARBA" id="ARBA00004821"/>
    </source>
</evidence>
<dbReference type="HAMAP" id="MF_00013">
    <property type="entry name" value="LipB"/>
    <property type="match status" value="1"/>
</dbReference>
<organism evidence="8">
    <name type="scientific">hydrothermal vent metagenome</name>
    <dbReference type="NCBI Taxonomy" id="652676"/>
    <lineage>
        <taxon>unclassified sequences</taxon>
        <taxon>metagenomes</taxon>
        <taxon>ecological metagenomes</taxon>
    </lineage>
</organism>
<evidence type="ECO:0000313" key="8">
    <source>
        <dbReference type="EMBL" id="VAW29824.1"/>
    </source>
</evidence>
<feature type="domain" description="BPL/LPL catalytic" evidence="7">
    <location>
        <begin position="39"/>
        <end position="227"/>
    </location>
</feature>
<gene>
    <name evidence="8" type="ORF">MNBD_BACTEROID07-1344</name>
</gene>
<dbReference type="PIRSF" id="PIRSF016262">
    <property type="entry name" value="LPLase"/>
    <property type="match status" value="1"/>
</dbReference>
<dbReference type="GO" id="GO:0033819">
    <property type="term" value="F:lipoyl(octanoyl) transferase activity"/>
    <property type="evidence" value="ECO:0007669"/>
    <property type="project" value="UniProtKB-EC"/>
</dbReference>
<sequence length="233" mass="26972">MEKNLHVKFMDLGLIDYAEAWEYQKQVFDKTLEAKQKNLTTENHLLFCEHPHVFTLGKSGNRQNLLVDDRWLEDKDIPCYQTDRGGDITYHGPGQLVGYPIFDVDNFNISVKEFVFDIETVLIRTIKHFGLHGERLERATGVWIDAGIKGKERKIAAIGMRIHNKVSMHGFALNVNTNLDYFNYINPCGFQDKGVTSLQKELNHKIDMVKVKQLLIKEFEIIFEAEITAKTER</sequence>
<dbReference type="AlphaFoldDB" id="A0A3B0VDA6"/>